<feature type="transmembrane region" description="Helical" evidence="6">
    <location>
        <begin position="765"/>
        <end position="784"/>
    </location>
</feature>
<feature type="compositionally biased region" description="Low complexity" evidence="5">
    <location>
        <begin position="1093"/>
        <end position="1111"/>
    </location>
</feature>
<dbReference type="GO" id="GO:0016020">
    <property type="term" value="C:membrane"/>
    <property type="evidence" value="ECO:0007669"/>
    <property type="project" value="UniProtKB-SubCell"/>
</dbReference>
<dbReference type="InterPro" id="IPR049453">
    <property type="entry name" value="Memb_transporter_dom"/>
</dbReference>
<dbReference type="OrthoDB" id="68611at2759"/>
<dbReference type="PANTHER" id="PTHR37994">
    <property type="entry name" value="ARAE_2_N DOMAIN-CONTAINING PROTEIN-RELATED"/>
    <property type="match status" value="1"/>
</dbReference>
<dbReference type="Proteomes" id="UP000029964">
    <property type="component" value="Unassembled WGS sequence"/>
</dbReference>
<evidence type="ECO:0000256" key="2">
    <source>
        <dbReference type="ARBA" id="ARBA00022692"/>
    </source>
</evidence>
<feature type="compositionally biased region" description="Acidic residues" evidence="5">
    <location>
        <begin position="376"/>
        <end position="386"/>
    </location>
</feature>
<reference evidence="10" key="1">
    <citation type="journal article" date="2014" name="Genome Announc.">
        <title>Genome sequence and annotation of Acremonium chrysogenum, producer of the beta-lactam antibiotic cephalosporin C.</title>
        <authorList>
            <person name="Terfehr D."/>
            <person name="Dahlmann T.A."/>
            <person name="Specht T."/>
            <person name="Zadra I."/>
            <person name="Kuernsteiner H."/>
            <person name="Kueck U."/>
        </authorList>
    </citation>
    <scope>NUCLEOTIDE SEQUENCE [LARGE SCALE GENOMIC DNA]</scope>
    <source>
        <strain evidence="10">ATCC 11550 / CBS 779.69 / DSM 880 / IAM 14645 / JCM 23072 / IMI 49137</strain>
    </source>
</reference>
<sequence length="1202" mass="132820">MLARSSPRRLAHLLWDHSRSNQLWQRIVKSSISCAVALIVAFIPQVVAVFGLYTYLIPMTSIFAHPGQRMAKVIETLLLIITGALLGLGWSILGLHLSAVTAEANAPGASSIRAVFFLVAVLVHGFVRSSTPRLFVSVWLLLITSAITLMGNATKVSWPVFTDIFYPILAGAAIVLVVNVLIWPEMSTSFLGSSTIETLSKNMDTLSRATYWFVTPGGDSVEARKKLAESKKEKSKKKQTWLKEFLSDFPNPLELTGKVSSSEDALNLTTLSSLGERKVDLRAALSLCKAAQNEVNFEYSISPLPPNSLKPISKHYMSDLVRNVVALIGACENKFVLLKSAVAEDGTEEKNPGPNRLSSDGAPAPFSSSILHQVAEDDEREYDEDDPRSRVDDVKPLREIESGSVDILEAILRRLRDPVEELEAACKDATSLAIACIAYCFDVPKLPSGARRPDGMEVEEVDLRIDIFTEALARFDQRSVEELKLVSMGKSGQNVDLTPRLEMFLVSSFLLGLRQVATHLLQMLRHARELVDQRRKRRDRARLWLPHYTDLRQWLSTSGEDDARVLPETARKGVRTGKAKTPAPPPDSPDNTSTSEDPLLWQKDDEENNRQSLKVENPETRQKSPAPARTKTSKSQGAGPVSKLRGLAADALEWAQRSDDLVYALKLAIAVFIVSWPSFVTSWRAWYGEVRGIWAPLQLVLIFEVSIGTSLFIFFVRLFGVIYGCVMGLASYEIARGNRAGTVVILVIAVIPCVYIQVATKYVKAGMIAITTMTVVALVVVAVADMLLAAMNQRGTAVENFYKRLVAFLVGSLVAILVELLIYPVRARHCLVESLSASVRQVQKMHLAMSVGIDGPGRPNFRSRALHYRFQRARDKAQASLAAAETFLPFCLNEPRLKGSFRPLEPIYKEMIYVLHQIIGRMDNVVSLRWAYGPSILEDLNAQVYAYRRNVAASNTLMLFSVHEALTSWLPLPQFIPSARLAQIRLVNRVREVLEAKMPNDSAASEVGLRSPPDERGEEVEHAASFVTQRKFLAWNSNAAGHMEIIEYLEELVELTKLLVGVNAFRSGLLERPRYRDYVEGDKTGHKDPLGELLPSRSAPAEASSPVAPASSLRRVATVAASVNRFRQIVGSNSAPQPAPAAAQQQATATSATAVDKEDDADDSVPASLRRVGTRLRRDSTLVRRRGYSTTSAPESSHEKWS</sequence>
<dbReference type="InterPro" id="IPR018823">
    <property type="entry name" value="ArAE_2_N"/>
</dbReference>
<evidence type="ECO:0000256" key="4">
    <source>
        <dbReference type="ARBA" id="ARBA00023136"/>
    </source>
</evidence>
<feature type="region of interest" description="Disordered" evidence="5">
    <location>
        <begin position="1080"/>
        <end position="1111"/>
    </location>
</feature>
<proteinExistence type="predicted"/>
<keyword evidence="4 6" id="KW-0472">Membrane</keyword>
<feature type="compositionally biased region" description="Low complexity" evidence="5">
    <location>
        <begin position="589"/>
        <end position="598"/>
    </location>
</feature>
<comment type="caution">
    <text evidence="9">The sequence shown here is derived from an EMBL/GenBank/DDBJ whole genome shotgun (WGS) entry which is preliminary data.</text>
</comment>
<evidence type="ECO:0000313" key="10">
    <source>
        <dbReference type="Proteomes" id="UP000029964"/>
    </source>
</evidence>
<feature type="region of interest" description="Disordered" evidence="5">
    <location>
        <begin position="375"/>
        <end position="395"/>
    </location>
</feature>
<feature type="transmembrane region" description="Helical" evidence="6">
    <location>
        <begin position="740"/>
        <end position="759"/>
    </location>
</feature>
<feature type="compositionally biased region" description="Low complexity" evidence="5">
    <location>
        <begin position="1134"/>
        <end position="1154"/>
    </location>
</feature>
<feature type="transmembrane region" description="Helical" evidence="6">
    <location>
        <begin position="805"/>
        <end position="825"/>
    </location>
</feature>
<feature type="domain" description="Integral membrane bound transporter" evidence="8">
    <location>
        <begin position="686"/>
        <end position="818"/>
    </location>
</feature>
<evidence type="ECO:0000256" key="5">
    <source>
        <dbReference type="SAM" id="MobiDB-lite"/>
    </source>
</evidence>
<dbReference type="Pfam" id="PF13515">
    <property type="entry name" value="FUSC_2"/>
    <property type="match status" value="1"/>
</dbReference>
<evidence type="ECO:0000256" key="6">
    <source>
        <dbReference type="SAM" id="Phobius"/>
    </source>
</evidence>
<comment type="subcellular location">
    <subcellularLocation>
        <location evidence="1">Membrane</location>
        <topology evidence="1">Multi-pass membrane protein</topology>
    </subcellularLocation>
</comment>
<feature type="region of interest" description="Disordered" evidence="5">
    <location>
        <begin position="1131"/>
        <end position="1202"/>
    </location>
</feature>
<dbReference type="EMBL" id="JPKY01000007">
    <property type="protein sequence ID" value="KFH47736.1"/>
    <property type="molecule type" value="Genomic_DNA"/>
</dbReference>
<evidence type="ECO:0000256" key="3">
    <source>
        <dbReference type="ARBA" id="ARBA00022989"/>
    </source>
</evidence>
<feature type="transmembrane region" description="Helical" evidence="6">
    <location>
        <begin position="134"/>
        <end position="152"/>
    </location>
</feature>
<protein>
    <submittedName>
        <fullName evidence="9">Putative membrane protein-like protein</fullName>
    </submittedName>
</protein>
<dbReference type="Pfam" id="PF10337">
    <property type="entry name" value="ArAE_2_N"/>
    <property type="match status" value="1"/>
</dbReference>
<dbReference type="HOGENOM" id="CLU_007711_0_0_1"/>
<dbReference type="PANTHER" id="PTHR37994:SF4">
    <property type="entry name" value="ER TRANSPORTER 6TM N-TERMINAL DOMAIN-CONTAINING PROTEIN-RELATED"/>
    <property type="match status" value="1"/>
</dbReference>
<keyword evidence="2 6" id="KW-0812">Transmembrane</keyword>
<gene>
    <name evidence="9" type="ORF">ACRE_014190</name>
</gene>
<dbReference type="STRING" id="857340.A0A086TEF4"/>
<feature type="domain" description="Putative ER transporter 6TM N-terminal" evidence="7">
    <location>
        <begin position="26"/>
        <end position="98"/>
    </location>
</feature>
<feature type="transmembrane region" description="Helical" evidence="6">
    <location>
        <begin position="164"/>
        <end position="183"/>
    </location>
</feature>
<feature type="transmembrane region" description="Helical" evidence="6">
    <location>
        <begin position="109"/>
        <end position="127"/>
    </location>
</feature>
<keyword evidence="3 6" id="KW-1133">Transmembrane helix</keyword>
<feature type="transmembrane region" description="Helical" evidence="6">
    <location>
        <begin position="77"/>
        <end position="97"/>
    </location>
</feature>
<keyword evidence="10" id="KW-1185">Reference proteome</keyword>
<feature type="region of interest" description="Disordered" evidence="5">
    <location>
        <begin position="565"/>
        <end position="641"/>
    </location>
</feature>
<feature type="transmembrane region" description="Helical" evidence="6">
    <location>
        <begin position="661"/>
        <end position="679"/>
    </location>
</feature>
<name>A0A086TEF4_HAPC1</name>
<evidence type="ECO:0000256" key="1">
    <source>
        <dbReference type="ARBA" id="ARBA00004141"/>
    </source>
</evidence>
<feature type="transmembrane region" description="Helical" evidence="6">
    <location>
        <begin position="30"/>
        <end position="56"/>
    </location>
</feature>
<evidence type="ECO:0000313" key="9">
    <source>
        <dbReference type="EMBL" id="KFH47736.1"/>
    </source>
</evidence>
<evidence type="ECO:0000259" key="7">
    <source>
        <dbReference type="Pfam" id="PF10337"/>
    </source>
</evidence>
<dbReference type="AlphaFoldDB" id="A0A086TEF4"/>
<organism evidence="9 10">
    <name type="scientific">Hapsidospora chrysogenum (strain ATCC 11550 / CBS 779.69 / DSM 880 / IAM 14645 / JCM 23072 / IMI 49137)</name>
    <name type="common">Acremonium chrysogenum</name>
    <dbReference type="NCBI Taxonomy" id="857340"/>
    <lineage>
        <taxon>Eukaryota</taxon>
        <taxon>Fungi</taxon>
        <taxon>Dikarya</taxon>
        <taxon>Ascomycota</taxon>
        <taxon>Pezizomycotina</taxon>
        <taxon>Sordariomycetes</taxon>
        <taxon>Hypocreomycetidae</taxon>
        <taxon>Hypocreales</taxon>
        <taxon>Bionectriaceae</taxon>
        <taxon>Hapsidospora</taxon>
    </lineage>
</organism>
<feature type="compositionally biased region" description="Basic and acidic residues" evidence="5">
    <location>
        <begin position="1080"/>
        <end position="1090"/>
    </location>
</feature>
<feature type="transmembrane region" description="Helical" evidence="6">
    <location>
        <begin position="699"/>
        <end position="719"/>
    </location>
</feature>
<evidence type="ECO:0000259" key="8">
    <source>
        <dbReference type="Pfam" id="PF13515"/>
    </source>
</evidence>
<accession>A0A086TEF4</accession>